<dbReference type="KEGG" id="eth:CK496_06635"/>
<dbReference type="PANTHER" id="PTHR23117">
    <property type="entry name" value="GUANYLATE KINASE-RELATED"/>
    <property type="match status" value="1"/>
</dbReference>
<dbReference type="InterPro" id="IPR008144">
    <property type="entry name" value="Guanylate_kin-like_dom"/>
</dbReference>
<evidence type="ECO:0000313" key="11">
    <source>
        <dbReference type="EMBL" id="OAQ56438.1"/>
    </source>
</evidence>
<dbReference type="Gene3D" id="3.40.50.300">
    <property type="entry name" value="P-loop containing nucleotide triphosphate hydrolases"/>
    <property type="match status" value="1"/>
</dbReference>
<sequence length="186" mass="21440">MTHCYVIIGPSGSGKTSLAASVFRPDQKIITHTSRSKRPSEQNEKDYYFISKKRFQEMISDGAFAEWDEYAGNYYGSSKLEIENRLKKADCYAVLTASGFWRLHEIFGERIRPIFISISKETLQKRLEDRGDSQAERSKRLALFERDQEELQRLTSIPTLAIISNDTTFESAQQQLVKVLQENTSR</sequence>
<evidence type="ECO:0000256" key="4">
    <source>
        <dbReference type="ARBA" id="ARBA00016296"/>
    </source>
</evidence>
<dbReference type="SUPFAM" id="SSF52540">
    <property type="entry name" value="P-loop containing nucleoside triphosphate hydrolases"/>
    <property type="match status" value="1"/>
</dbReference>
<dbReference type="EMBL" id="BJUG01000002">
    <property type="protein sequence ID" value="GEK36209.1"/>
    <property type="molecule type" value="Genomic_DNA"/>
</dbReference>
<evidence type="ECO:0000256" key="7">
    <source>
        <dbReference type="ARBA" id="ARBA00030128"/>
    </source>
</evidence>
<comment type="catalytic activity">
    <reaction evidence="8">
        <text>GMP + ATP = GDP + ADP</text>
        <dbReference type="Rhea" id="RHEA:20780"/>
        <dbReference type="ChEBI" id="CHEBI:30616"/>
        <dbReference type="ChEBI" id="CHEBI:58115"/>
        <dbReference type="ChEBI" id="CHEBI:58189"/>
        <dbReference type="ChEBI" id="CHEBI:456216"/>
        <dbReference type="EC" id="2.7.4.8"/>
    </reaction>
</comment>
<dbReference type="GeneID" id="77487315"/>
<evidence type="ECO:0000313" key="10">
    <source>
        <dbReference type="EMBL" id="GEK36209.1"/>
    </source>
</evidence>
<dbReference type="EC" id="2.7.4.8" evidence="3"/>
<comment type="caution">
    <text evidence="11">The sequence shown here is derived from an EMBL/GenBank/DDBJ whole genome shotgun (WGS) entry which is preliminary data.</text>
</comment>
<dbReference type="EMBL" id="LWMN01000010">
    <property type="protein sequence ID" value="OAQ56438.1"/>
    <property type="molecule type" value="Genomic_DNA"/>
</dbReference>
<protein>
    <recommendedName>
        <fullName evidence="4">Guanylate kinase</fullName>
        <ecNumber evidence="3">2.7.4.8</ecNumber>
    </recommendedName>
    <alternativeName>
        <fullName evidence="7">GMP kinase</fullName>
    </alternativeName>
</protein>
<comment type="function">
    <text evidence="1">Essential for recycling GMP and indirectly, cGMP.</text>
</comment>
<evidence type="ECO:0000259" key="9">
    <source>
        <dbReference type="PROSITE" id="PS50052"/>
    </source>
</evidence>
<dbReference type="PROSITE" id="PS50052">
    <property type="entry name" value="GUANYLATE_KINASE_2"/>
    <property type="match status" value="1"/>
</dbReference>
<dbReference type="OrthoDB" id="1033810at2"/>
<dbReference type="PATRIC" id="fig|417368.6.peg.1179"/>
<accession>A0A179ETA1</accession>
<dbReference type="Proteomes" id="UP000078516">
    <property type="component" value="Unassembled WGS sequence"/>
</dbReference>
<dbReference type="Proteomes" id="UP000321361">
    <property type="component" value="Unassembled WGS sequence"/>
</dbReference>
<dbReference type="PANTHER" id="PTHR23117:SF13">
    <property type="entry name" value="GUANYLATE KINASE"/>
    <property type="match status" value="1"/>
</dbReference>
<keyword evidence="12" id="KW-1185">Reference proteome</keyword>
<dbReference type="InterPro" id="IPR027417">
    <property type="entry name" value="P-loop_NTPase"/>
</dbReference>
<evidence type="ECO:0000256" key="6">
    <source>
        <dbReference type="ARBA" id="ARBA00022777"/>
    </source>
</evidence>
<evidence type="ECO:0000313" key="13">
    <source>
        <dbReference type="Proteomes" id="UP000321361"/>
    </source>
</evidence>
<dbReference type="AlphaFoldDB" id="A0A179ETA1"/>
<reference evidence="11 12" key="1">
    <citation type="submission" date="2016-04" db="EMBL/GenBank/DDBJ databases">
        <title>Draft genome of an Enterococcus thailandicus strain isolated from bovine feces.</title>
        <authorList>
            <person name="Beukers A.G."/>
            <person name="Zaheer R."/>
            <person name="Goji N."/>
            <person name="Cook S.R."/>
            <person name="Amoako K."/>
            <person name="Chaves A.V."/>
            <person name="Ward M.P."/>
            <person name="Mcallister T.A."/>
        </authorList>
    </citation>
    <scope>NUCLEOTIDE SEQUENCE [LARGE SCALE GENOMIC DNA]</scope>
    <source>
        <strain evidence="11 12">F0711D 46</strain>
    </source>
</reference>
<dbReference type="Pfam" id="PF00625">
    <property type="entry name" value="Guanylate_kin"/>
    <property type="match status" value="1"/>
</dbReference>
<dbReference type="GO" id="GO:0005829">
    <property type="term" value="C:cytosol"/>
    <property type="evidence" value="ECO:0007669"/>
    <property type="project" value="TreeGrafter"/>
</dbReference>
<evidence type="ECO:0000256" key="1">
    <source>
        <dbReference type="ARBA" id="ARBA00003531"/>
    </source>
</evidence>
<organism evidence="11 12">
    <name type="scientific">Enterococcus thailandicus</name>
    <dbReference type="NCBI Taxonomy" id="417368"/>
    <lineage>
        <taxon>Bacteria</taxon>
        <taxon>Bacillati</taxon>
        <taxon>Bacillota</taxon>
        <taxon>Bacilli</taxon>
        <taxon>Lactobacillales</taxon>
        <taxon>Enterococcaceae</taxon>
        <taxon>Enterococcus</taxon>
    </lineage>
</organism>
<keyword evidence="6 11" id="KW-0418">Kinase</keyword>
<name>A0A179ETA1_ENTTH</name>
<dbReference type="GO" id="GO:0004385">
    <property type="term" value="F:GMP kinase activity"/>
    <property type="evidence" value="ECO:0007669"/>
    <property type="project" value="UniProtKB-EC"/>
</dbReference>
<evidence type="ECO:0000256" key="8">
    <source>
        <dbReference type="ARBA" id="ARBA00048594"/>
    </source>
</evidence>
<evidence type="ECO:0000256" key="3">
    <source>
        <dbReference type="ARBA" id="ARBA00012961"/>
    </source>
</evidence>
<feature type="domain" description="Guanylate kinase-like" evidence="9">
    <location>
        <begin position="2"/>
        <end position="181"/>
    </location>
</feature>
<dbReference type="FunFam" id="3.30.63.10:FF:000002">
    <property type="entry name" value="Guanylate kinase 1"/>
    <property type="match status" value="1"/>
</dbReference>
<keyword evidence="5" id="KW-0808">Transferase</keyword>
<dbReference type="InterPro" id="IPR008145">
    <property type="entry name" value="GK/Ca_channel_bsu"/>
</dbReference>
<reference evidence="10 13" key="2">
    <citation type="submission" date="2019-07" db="EMBL/GenBank/DDBJ databases">
        <title>Whole genome shotgun sequence of Enterococcus thailandicus NBRC 101867.</title>
        <authorList>
            <person name="Hosoyama A."/>
            <person name="Uohara A."/>
            <person name="Ohji S."/>
            <person name="Ichikawa N."/>
        </authorList>
    </citation>
    <scope>NUCLEOTIDE SEQUENCE [LARGE SCALE GENOMIC DNA]</scope>
    <source>
        <strain evidence="10 13">NBRC 101867</strain>
    </source>
</reference>
<dbReference type="SMART" id="SM00072">
    <property type="entry name" value="GuKc"/>
    <property type="match status" value="1"/>
</dbReference>
<evidence type="ECO:0000256" key="2">
    <source>
        <dbReference type="ARBA" id="ARBA00005790"/>
    </source>
</evidence>
<dbReference type="CDD" id="cd00071">
    <property type="entry name" value="GMPK"/>
    <property type="match status" value="1"/>
</dbReference>
<evidence type="ECO:0000256" key="5">
    <source>
        <dbReference type="ARBA" id="ARBA00022679"/>
    </source>
</evidence>
<gene>
    <name evidence="10" type="primary">kdpA</name>
    <name evidence="11" type="ORF">A6E74_03230</name>
    <name evidence="10" type="ORF">ETH01_04960</name>
</gene>
<evidence type="ECO:0000313" key="12">
    <source>
        <dbReference type="Proteomes" id="UP000078516"/>
    </source>
</evidence>
<comment type="similarity">
    <text evidence="2">Belongs to the guanylate kinase family.</text>
</comment>
<dbReference type="RefSeq" id="WP_067482107.1">
    <property type="nucleotide sequence ID" value="NZ_BJUG01000002.1"/>
</dbReference>
<proteinExistence type="inferred from homology"/>